<protein>
    <recommendedName>
        <fullName evidence="11">SPX domain-containing protein</fullName>
    </recommendedName>
</protein>
<evidence type="ECO:0000313" key="10">
    <source>
        <dbReference type="EMBL" id="CBY37900.1"/>
    </source>
</evidence>
<organism evidence="10">
    <name type="scientific">Oikopleura dioica</name>
    <name type="common">Tunicate</name>
    <dbReference type="NCBI Taxonomy" id="34765"/>
    <lineage>
        <taxon>Eukaryota</taxon>
        <taxon>Metazoa</taxon>
        <taxon>Chordata</taxon>
        <taxon>Tunicata</taxon>
        <taxon>Appendicularia</taxon>
        <taxon>Copelata</taxon>
        <taxon>Oikopleuridae</taxon>
        <taxon>Oikopleura</taxon>
    </lineage>
</organism>
<feature type="domain" description="SPX" evidence="9">
    <location>
        <begin position="1"/>
        <end position="181"/>
    </location>
</feature>
<evidence type="ECO:0000259" key="9">
    <source>
        <dbReference type="PROSITE" id="PS51382"/>
    </source>
</evidence>
<evidence type="ECO:0000256" key="4">
    <source>
        <dbReference type="ARBA" id="ARBA00022989"/>
    </source>
</evidence>
<keyword evidence="5 7" id="KW-0472">Membrane</keyword>
<evidence type="ECO:0000256" key="1">
    <source>
        <dbReference type="ARBA" id="ARBA00004141"/>
    </source>
</evidence>
<dbReference type="PROSITE" id="PS51380">
    <property type="entry name" value="EXS"/>
    <property type="match status" value="1"/>
</dbReference>
<evidence type="ECO:0000259" key="8">
    <source>
        <dbReference type="PROSITE" id="PS51380"/>
    </source>
</evidence>
<dbReference type="PROSITE" id="PS51382">
    <property type="entry name" value="SPX"/>
    <property type="match status" value="1"/>
</dbReference>
<comment type="similarity">
    <text evidence="2">Belongs to the SYG1 (TC 2.A.94) family.</text>
</comment>
<keyword evidence="4 7" id="KW-1133">Transmembrane helix</keyword>
<evidence type="ECO:0000256" key="6">
    <source>
        <dbReference type="SAM" id="MobiDB-lite"/>
    </source>
</evidence>
<evidence type="ECO:0008006" key="11">
    <source>
        <dbReference type="Google" id="ProtNLM"/>
    </source>
</evidence>
<dbReference type="EMBL" id="FN655084">
    <property type="protein sequence ID" value="CBY37900.1"/>
    <property type="molecule type" value="Genomic_DNA"/>
</dbReference>
<accession>E4YR08</accession>
<dbReference type="AlphaFoldDB" id="E4YR08"/>
<evidence type="ECO:0000256" key="7">
    <source>
        <dbReference type="SAM" id="Phobius"/>
    </source>
</evidence>
<feature type="transmembrane region" description="Helical" evidence="7">
    <location>
        <begin position="445"/>
        <end position="463"/>
    </location>
</feature>
<dbReference type="GO" id="GO:0005886">
    <property type="term" value="C:plasma membrane"/>
    <property type="evidence" value="ECO:0007669"/>
    <property type="project" value="TreeGrafter"/>
</dbReference>
<dbReference type="GO" id="GO:0006817">
    <property type="term" value="P:phosphate ion transport"/>
    <property type="evidence" value="ECO:0007669"/>
    <property type="project" value="TreeGrafter"/>
</dbReference>
<dbReference type="Pfam" id="PF03124">
    <property type="entry name" value="EXS"/>
    <property type="match status" value="1"/>
</dbReference>
<keyword evidence="3 7" id="KW-0812">Transmembrane</keyword>
<evidence type="ECO:0000256" key="3">
    <source>
        <dbReference type="ARBA" id="ARBA00022692"/>
    </source>
</evidence>
<dbReference type="PANTHER" id="PTHR10783">
    <property type="entry name" value="XENOTROPIC AND POLYTROPIC RETROVIRUS RECEPTOR 1-RELATED"/>
    <property type="match status" value="1"/>
</dbReference>
<feature type="transmembrane region" description="Helical" evidence="7">
    <location>
        <begin position="383"/>
        <end position="402"/>
    </location>
</feature>
<dbReference type="InterPro" id="IPR004331">
    <property type="entry name" value="SPX_dom"/>
</dbReference>
<dbReference type="PANTHER" id="PTHR10783:SF103">
    <property type="entry name" value="SOLUTE CARRIER FAMILY 53 MEMBER 1"/>
    <property type="match status" value="1"/>
</dbReference>
<dbReference type="GO" id="GO:0005794">
    <property type="term" value="C:Golgi apparatus"/>
    <property type="evidence" value="ECO:0007669"/>
    <property type="project" value="TreeGrafter"/>
</dbReference>
<feature type="domain" description="EXS" evidence="8">
    <location>
        <begin position="441"/>
        <end position="645"/>
    </location>
</feature>
<dbReference type="Pfam" id="PF03105">
    <property type="entry name" value="SPX"/>
    <property type="match status" value="2"/>
</dbReference>
<dbReference type="GO" id="GO:0016036">
    <property type="term" value="P:cellular response to phosphate starvation"/>
    <property type="evidence" value="ECO:0007669"/>
    <property type="project" value="TreeGrafter"/>
</dbReference>
<feature type="transmembrane region" description="Helical" evidence="7">
    <location>
        <begin position="278"/>
        <end position="295"/>
    </location>
</feature>
<feature type="transmembrane region" description="Helical" evidence="7">
    <location>
        <begin position="316"/>
        <end position="335"/>
    </location>
</feature>
<comment type="subcellular location">
    <subcellularLocation>
        <location evidence="1">Membrane</location>
        <topology evidence="1">Multi-pass membrane protein</topology>
    </subcellularLocation>
</comment>
<feature type="transmembrane region" description="Helical" evidence="7">
    <location>
        <begin position="350"/>
        <end position="371"/>
    </location>
</feature>
<evidence type="ECO:0000256" key="2">
    <source>
        <dbReference type="ARBA" id="ARBA00009665"/>
    </source>
</evidence>
<sequence>MKFGENLQYYATAEWRDKYIDYEKLKTLLEDAQTSHTDTYTGDDEKEKPKHTKPQTPGDEVFFREIAEQLEKVNHFYNERYSKVVQTFNGLKKDVEFYKNVEESSEGSGGVIRRRKFIRTDAEKVTIKPKSLKELKANFSDFYLSLVLLDRYQKINFDGFRKILKKFDKNMYSTFGDSWRKKHIEKTRSFYTNKHITNLLLQTETIVAEELEDGDRKKARKKLGVPSLESKDERTSPSNGSSFTNILCEQSDTIIRLYRPGILLGIHSKIFKNLNSSSAFFIFLLGFNIYGWRKAGVNHVLIFEIDYREHLAPTHLWEVSFVIALAWALSLLAFIHNPLADYLPRYAHPAILYSFLAALIIFPLPIPGLSCYRKARSWLVGRFWRLLFPGYWSVTFADFWLADQLTSMAGFLVDMEYIACFYAVDGNITTEEKCLCGELVGGSSLAGGIQVFLMMWPAVIRFLQCIKRYVDSRKLHPHITNAGKYSTTLIKVLISYLMAYNLRNASEDDSSHFTWFVILFIAHAISSIYSLVWDIKMDWGFLDQSDDTACVGGLLRDHLVYASAWNWKYYAAFLEDIIFRFLWTLQAVHVPYVSPTSLMFAEVFRRFVWNYFRLENEHLNNCGEFRAVRDITVTQHRKEDLERIEDIMDNRMGPKHRRLISDPNDNSV</sequence>
<feature type="region of interest" description="Disordered" evidence="6">
    <location>
        <begin position="35"/>
        <end position="58"/>
    </location>
</feature>
<reference evidence="10" key="1">
    <citation type="journal article" date="2010" name="Science">
        <title>Plasticity of animal genome architecture unmasked by rapid evolution of a pelagic tunicate.</title>
        <authorList>
            <person name="Denoeud F."/>
            <person name="Henriet S."/>
            <person name="Mungpakdee S."/>
            <person name="Aury J.M."/>
            <person name="Da Silva C."/>
            <person name="Brinkmann H."/>
            <person name="Mikhaleva J."/>
            <person name="Olsen L.C."/>
            <person name="Jubin C."/>
            <person name="Canestro C."/>
            <person name="Bouquet J.M."/>
            <person name="Danks G."/>
            <person name="Poulain J."/>
            <person name="Campsteijn C."/>
            <person name="Adamski M."/>
            <person name="Cross I."/>
            <person name="Yadetie F."/>
            <person name="Muffato M."/>
            <person name="Louis A."/>
            <person name="Butcher S."/>
            <person name="Tsagkogeorga G."/>
            <person name="Konrad A."/>
            <person name="Singh S."/>
            <person name="Jensen M.F."/>
            <person name="Cong E.H."/>
            <person name="Eikeseth-Otteraa H."/>
            <person name="Noel B."/>
            <person name="Anthouard V."/>
            <person name="Porcel B.M."/>
            <person name="Kachouri-Lafond R."/>
            <person name="Nishino A."/>
            <person name="Ugolini M."/>
            <person name="Chourrout P."/>
            <person name="Nishida H."/>
            <person name="Aasland R."/>
            <person name="Huzurbazar S."/>
            <person name="Westhof E."/>
            <person name="Delsuc F."/>
            <person name="Lehrach H."/>
            <person name="Reinhardt R."/>
            <person name="Weissenbach J."/>
            <person name="Roy S.W."/>
            <person name="Artiguenave F."/>
            <person name="Postlethwait J.H."/>
            <person name="Manak J.R."/>
            <person name="Thompson E.M."/>
            <person name="Jaillon O."/>
            <person name="Du Pasquier L."/>
            <person name="Boudinot P."/>
            <person name="Liberles D.A."/>
            <person name="Volff J.N."/>
            <person name="Philippe H."/>
            <person name="Lenhard B."/>
            <person name="Roest Crollius H."/>
            <person name="Wincker P."/>
            <person name="Chourrout D."/>
        </authorList>
    </citation>
    <scope>NUCLEOTIDE SEQUENCE [LARGE SCALE GENOMIC DNA]</scope>
</reference>
<gene>
    <name evidence="10" type="ORF">GSOID_T00031394001</name>
</gene>
<evidence type="ECO:0000256" key="5">
    <source>
        <dbReference type="ARBA" id="ARBA00023136"/>
    </source>
</evidence>
<proteinExistence type="inferred from homology"/>
<name>E4YR08_OIKDI</name>
<dbReference type="InterPro" id="IPR004342">
    <property type="entry name" value="EXS_C"/>
</dbReference>
<dbReference type="Proteomes" id="UP000011014">
    <property type="component" value="Unassembled WGS sequence"/>
</dbReference>
<dbReference type="GO" id="GO:0000822">
    <property type="term" value="F:inositol hexakisphosphate binding"/>
    <property type="evidence" value="ECO:0007669"/>
    <property type="project" value="TreeGrafter"/>
</dbReference>
<feature type="transmembrane region" description="Helical" evidence="7">
    <location>
        <begin position="512"/>
        <end position="532"/>
    </location>
</feature>
<dbReference type="CDD" id="cd14477">
    <property type="entry name" value="SPX_XPR1_like"/>
    <property type="match status" value="1"/>
</dbReference>